<organism evidence="7 8">
    <name type="scientific">Sporolactobacillus shoreicorticis</name>
    <dbReference type="NCBI Taxonomy" id="1923877"/>
    <lineage>
        <taxon>Bacteria</taxon>
        <taxon>Bacillati</taxon>
        <taxon>Bacillota</taxon>
        <taxon>Bacilli</taxon>
        <taxon>Bacillales</taxon>
        <taxon>Sporolactobacillaceae</taxon>
        <taxon>Sporolactobacillus</taxon>
    </lineage>
</organism>
<evidence type="ECO:0000256" key="5">
    <source>
        <dbReference type="ARBA" id="ARBA00022801"/>
    </source>
</evidence>
<comment type="similarity">
    <text evidence="2">Belongs to the glycosyl hydrolase 51 family.</text>
</comment>
<dbReference type="PANTHER" id="PTHR31776:SF26">
    <property type="entry name" value="SECRETED ARABINOSIDASE"/>
    <property type="match status" value="1"/>
</dbReference>
<keyword evidence="8" id="KW-1185">Reference proteome</keyword>
<dbReference type="InterPro" id="IPR051563">
    <property type="entry name" value="Glycosyl_Hydrolase_51"/>
</dbReference>
<dbReference type="InterPro" id="IPR010720">
    <property type="entry name" value="Alpha-L-AF_C"/>
</dbReference>
<protein>
    <recommendedName>
        <fullName evidence="3">non-reducing end alpha-L-arabinofuranosidase</fullName>
        <ecNumber evidence="3">3.2.1.55</ecNumber>
    </recommendedName>
</protein>
<dbReference type="Pfam" id="PF06964">
    <property type="entry name" value="Alpha-L-AF_C"/>
    <property type="match status" value="1"/>
</dbReference>
<dbReference type="EMBL" id="JBHUMQ010000061">
    <property type="protein sequence ID" value="MFD2696174.1"/>
    <property type="molecule type" value="Genomic_DNA"/>
</dbReference>
<evidence type="ECO:0000313" key="8">
    <source>
        <dbReference type="Proteomes" id="UP001597399"/>
    </source>
</evidence>
<dbReference type="EC" id="3.2.1.55" evidence="3"/>
<evidence type="ECO:0000256" key="4">
    <source>
        <dbReference type="ARBA" id="ARBA00022729"/>
    </source>
</evidence>
<evidence type="ECO:0000256" key="2">
    <source>
        <dbReference type="ARBA" id="ARBA00007186"/>
    </source>
</evidence>
<dbReference type="InterPro" id="IPR055235">
    <property type="entry name" value="ASD1_cat"/>
</dbReference>
<dbReference type="Gene3D" id="2.60.120.560">
    <property type="entry name" value="Exo-inulinase, domain 1"/>
    <property type="match status" value="1"/>
</dbReference>
<evidence type="ECO:0000256" key="1">
    <source>
        <dbReference type="ARBA" id="ARBA00001462"/>
    </source>
</evidence>
<accession>A0ABW5S9G0</accession>
<dbReference type="Pfam" id="PF22848">
    <property type="entry name" value="ASD1_dom"/>
    <property type="match status" value="1"/>
</dbReference>
<dbReference type="Proteomes" id="UP001597399">
    <property type="component" value="Unassembled WGS sequence"/>
</dbReference>
<dbReference type="SUPFAM" id="SSF51445">
    <property type="entry name" value="(Trans)glycosidases"/>
    <property type="match status" value="1"/>
</dbReference>
<dbReference type="RefSeq" id="WP_253064898.1">
    <property type="nucleotide sequence ID" value="NZ_JAMXWM010000033.1"/>
</dbReference>
<dbReference type="InterPro" id="IPR017853">
    <property type="entry name" value="GH"/>
</dbReference>
<dbReference type="SMART" id="SM00813">
    <property type="entry name" value="Alpha-L-AF_C"/>
    <property type="match status" value="1"/>
</dbReference>
<dbReference type="Gene3D" id="2.60.120.260">
    <property type="entry name" value="Galactose-binding domain-like"/>
    <property type="match status" value="1"/>
</dbReference>
<keyword evidence="4" id="KW-0732">Signal</keyword>
<feature type="domain" description="Alpha-L-arabinofuranosidase C-terminal" evidence="6">
    <location>
        <begin position="330"/>
        <end position="654"/>
    </location>
</feature>
<comment type="catalytic activity">
    <reaction evidence="1">
        <text>Hydrolysis of terminal non-reducing alpha-L-arabinofuranoside residues in alpha-L-arabinosides.</text>
        <dbReference type="EC" id="3.2.1.55"/>
    </reaction>
</comment>
<reference evidence="8" key="1">
    <citation type="journal article" date="2019" name="Int. J. Syst. Evol. Microbiol.">
        <title>The Global Catalogue of Microorganisms (GCM) 10K type strain sequencing project: providing services to taxonomists for standard genome sequencing and annotation.</title>
        <authorList>
            <consortium name="The Broad Institute Genomics Platform"/>
            <consortium name="The Broad Institute Genome Sequencing Center for Infectious Disease"/>
            <person name="Wu L."/>
            <person name="Ma J."/>
        </authorList>
    </citation>
    <scope>NUCLEOTIDE SEQUENCE [LARGE SCALE GENOMIC DNA]</scope>
    <source>
        <strain evidence="8">TISTR 2466</strain>
    </source>
</reference>
<dbReference type="PANTHER" id="PTHR31776">
    <property type="entry name" value="ALPHA-L-ARABINOFURANOSIDASE 1"/>
    <property type="match status" value="1"/>
</dbReference>
<evidence type="ECO:0000256" key="3">
    <source>
        <dbReference type="ARBA" id="ARBA00012670"/>
    </source>
</evidence>
<evidence type="ECO:0000259" key="6">
    <source>
        <dbReference type="SMART" id="SM00813"/>
    </source>
</evidence>
<name>A0ABW5S9G0_9BACL</name>
<comment type="caution">
    <text evidence="7">The sequence shown here is derived from an EMBL/GenBank/DDBJ whole genome shotgun (WGS) entry which is preliminary data.</text>
</comment>
<gene>
    <name evidence="7" type="ORF">ACFSUE_21475</name>
</gene>
<dbReference type="Gene3D" id="3.20.20.80">
    <property type="entry name" value="Glycosidases"/>
    <property type="match status" value="1"/>
</dbReference>
<keyword evidence="5" id="KW-0378">Hydrolase</keyword>
<evidence type="ECO:0000313" key="7">
    <source>
        <dbReference type="EMBL" id="MFD2696174.1"/>
    </source>
</evidence>
<sequence>MRFIAGNQYNLTFFAQKINHGSGKIQIVLSDDQENTLSNFAVIQVTAVGWNKYRAVLTATQTTLTGRLSLYFEENSQIALDMVSLFPEETFMHRKNGVRNDLGQVLKALHPKFIRFPGGCLVHDGTLNAEDRESMYRWKNSIVPIEERPVRRNKWGYNQTLGLGFYEYFQLAEDIGAKPLPVLPGGYDPHHKRAVPIDQLGEWIDDALDLIEFANGDEKTKWGKFRTDLGHPAPFHLEYLAIGNEEVGQPFFDRYPYFHKAIKAKYPEIKLINTSGPFSAGSEFDRGWRSAKENHSDLIDEHYYMAPEWFLANHHRYDNYDPKGPKVFLGEYASEANKWYNAVVEASYMLGLERNAAKVGLACYAPLLANSDYINWQPDLIFFNQHTVTPSVNYYVQQLFMKYQGTQNVGYQIDQLPRARIIDDRPIIGEFGIEGDLADVRFDDVTFEANGETRTAVSGQISDRNRIKLGHVQDADYTISFTITKTGGRMDKGVHFYFGQSNIKNHFVWILGGWENQDSIIMQRKAGDESVWCQCQWHIEMNRQYHCRIRVAHRRVTAWIDDVKYNDILIKETKVAPIYSNVTYDAATNQYYLKVVNVTDVPQALALDPRYFAQGILHRLSGQPNVMNRLGEVNQLTVEDIHFEDPTLTIPAYSVNVLVSGANK</sequence>
<proteinExistence type="inferred from homology"/>